<reference evidence="1" key="1">
    <citation type="submission" date="2018-11" db="EMBL/GenBank/DDBJ databases">
        <authorList>
            <person name="Alioto T."/>
            <person name="Alioto T."/>
        </authorList>
    </citation>
    <scope>NUCLEOTIDE SEQUENCE</scope>
</reference>
<keyword evidence="2" id="KW-1185">Reference proteome</keyword>
<accession>A0A8B6DEM8</accession>
<name>A0A8B6DEM8_MYTGA</name>
<dbReference type="EMBL" id="UYJE01003289">
    <property type="protein sequence ID" value="VDI18019.1"/>
    <property type="molecule type" value="Genomic_DNA"/>
</dbReference>
<protein>
    <submittedName>
        <fullName evidence="1">Uncharacterized protein</fullName>
    </submittedName>
</protein>
<dbReference type="AlphaFoldDB" id="A0A8B6DEM8"/>
<comment type="caution">
    <text evidence="1">The sequence shown here is derived from an EMBL/GenBank/DDBJ whole genome shotgun (WGS) entry which is preliminary data.</text>
</comment>
<sequence length="198" mass="22526">MERRSEFGVCIESELERNSRVLDSVEDALEGQNSIERCIVENSEESSSQMYANESLTPASDITDEEDKITSTLNNRENNKVNHSATPRFLLKYCQFIEKHLCIAFGDDIFSEINMKLLNETESELFYRQDFQAEFCYPSVQNDCEKSISVLRLFDGTYTDADPVFNSGSFKNASSIICRAVKNNKTRVFSPTTFGKGL</sequence>
<proteinExistence type="predicted"/>
<organism evidence="1 2">
    <name type="scientific">Mytilus galloprovincialis</name>
    <name type="common">Mediterranean mussel</name>
    <dbReference type="NCBI Taxonomy" id="29158"/>
    <lineage>
        <taxon>Eukaryota</taxon>
        <taxon>Metazoa</taxon>
        <taxon>Spiralia</taxon>
        <taxon>Lophotrochozoa</taxon>
        <taxon>Mollusca</taxon>
        <taxon>Bivalvia</taxon>
        <taxon>Autobranchia</taxon>
        <taxon>Pteriomorphia</taxon>
        <taxon>Mytilida</taxon>
        <taxon>Mytiloidea</taxon>
        <taxon>Mytilidae</taxon>
        <taxon>Mytilinae</taxon>
        <taxon>Mytilus</taxon>
    </lineage>
</organism>
<evidence type="ECO:0000313" key="2">
    <source>
        <dbReference type="Proteomes" id="UP000596742"/>
    </source>
</evidence>
<evidence type="ECO:0000313" key="1">
    <source>
        <dbReference type="EMBL" id="VDI18019.1"/>
    </source>
</evidence>
<dbReference type="OrthoDB" id="429851at2759"/>
<dbReference type="Proteomes" id="UP000596742">
    <property type="component" value="Unassembled WGS sequence"/>
</dbReference>
<gene>
    <name evidence="1" type="ORF">MGAL_10B071966</name>
</gene>